<dbReference type="Gene3D" id="2.60.120.310">
    <property type="entry name" value="Copper type II, ascorbate-dependent monooxygenase, N-terminal domain"/>
    <property type="match status" value="1"/>
</dbReference>
<dbReference type="EMBL" id="LYDR01000130">
    <property type="protein sequence ID" value="ODA29377.1"/>
    <property type="molecule type" value="Genomic_DNA"/>
</dbReference>
<dbReference type="Gene3D" id="2.60.120.230">
    <property type="match status" value="1"/>
</dbReference>
<comment type="caution">
    <text evidence="3">The sequence shown here is derived from an EMBL/GenBank/DDBJ whole genome shotgun (WGS) entry which is preliminary data.</text>
</comment>
<proteinExistence type="predicted"/>
<reference evidence="3 4" key="1">
    <citation type="submission" date="2016-05" db="EMBL/GenBank/DDBJ databases">
        <title>Genomic and physiological characterization of Planctopirus sp. isolated from fresh water lake.</title>
        <authorList>
            <person name="Subhash Y."/>
            <person name="Ramana C."/>
        </authorList>
    </citation>
    <scope>NUCLEOTIDE SEQUENCE [LARGE SCALE GENOMIC DNA]</scope>
    <source>
        <strain evidence="3 4">JC280</strain>
    </source>
</reference>
<sequence>MANIRCFEGSHLMVNARRQLEIHHRFSSNVWQLQRTCWIWSVIGCLGLALQVKSVCSAQESPAPLVETNTKAIISLPDSKPQHALETGEASKPQLNTQLLDQHSRVHEFREKSEKPLRVVVFINGDCPIARSYVPELNRLHEKWNEKTETVSLHAVWGNPFSTHAELRKFVEDYSIKFPIVFDPLAQLAHALKPTHVPESFLLNAQGRIVYRGRIDERWAAPGVKRAVVKTRDLETAVETLQLNPAAKIASTSAVGCLYDLIPTQELLGANHDSPQQKLTWSQVTASIIYANCTHCHQAKAVGPFPLETWQDVVNERAQMIEEIQTSRMPPWMPDANCGEFLGQRSLSEIEKQALSKWVEQGTLSGELNEAPAPPPKKSTWELGPPDLIAEMAADFSIPADGPDLFQNFVIPLPLDSDKVVAAIEFQPGDASVVHHTLCFLDANHQGRKLDAKTPEPGYSSFGSPGFLPTGSIGGWSPGNTPRKLPGHMGRYLKKGSDLVLQIHYHPSGKATKDRSRVGIYFADQPKNIVAAVWAASYDIDIPAGERNYERRASYKLPQPVTLMGVIPHMHLLGKSFTAQAVLPDNTIQPIIRISNWKYAWQDEFHLSQPIHLPAGTRLEIIAAWDNSEENPLNPSNPPRRVTWGEQTTDEMVYGFFLVAAEEPKKLIPLALDNISVDLKSRALHGHPIR</sequence>
<dbReference type="InterPro" id="IPR000866">
    <property type="entry name" value="AhpC/TSA"/>
</dbReference>
<dbReference type="AlphaFoldDB" id="A0A1C3E7Z0"/>
<dbReference type="Gene3D" id="3.40.30.10">
    <property type="entry name" value="Glutaredoxin"/>
    <property type="match status" value="1"/>
</dbReference>
<protein>
    <recommendedName>
        <fullName evidence="2">Thioredoxin domain-containing protein</fullName>
    </recommendedName>
</protein>
<dbReference type="STRING" id="1841610.A6X21_08755"/>
<dbReference type="GO" id="GO:0016715">
    <property type="term" value="F:oxidoreductase activity, acting on paired donors, with incorporation or reduction of molecular oxygen, reduced ascorbate as one donor, and incorporation of one atom of oxygen"/>
    <property type="evidence" value="ECO:0007669"/>
    <property type="project" value="InterPro"/>
</dbReference>
<dbReference type="InterPro" id="IPR014784">
    <property type="entry name" value="Cu2_ascorb_mOase-like_C"/>
</dbReference>
<dbReference type="PANTHER" id="PTHR43640">
    <property type="entry name" value="OS07G0260300 PROTEIN"/>
    <property type="match status" value="1"/>
</dbReference>
<dbReference type="SUPFAM" id="SSF49742">
    <property type="entry name" value="PHM/PNGase F"/>
    <property type="match status" value="2"/>
</dbReference>
<name>A0A1C3E7Z0_9PLAN</name>
<dbReference type="Proteomes" id="UP000094828">
    <property type="component" value="Unassembled WGS sequence"/>
</dbReference>
<dbReference type="InterPro" id="IPR008977">
    <property type="entry name" value="PHM/PNGase_F_dom_sf"/>
</dbReference>
<dbReference type="SUPFAM" id="SSF52833">
    <property type="entry name" value="Thioredoxin-like"/>
    <property type="match status" value="1"/>
</dbReference>
<feature type="domain" description="Thioredoxin" evidence="2">
    <location>
        <begin position="74"/>
        <end position="243"/>
    </location>
</feature>
<evidence type="ECO:0000313" key="4">
    <source>
        <dbReference type="Proteomes" id="UP000094828"/>
    </source>
</evidence>
<gene>
    <name evidence="3" type="ORF">A6X21_08755</name>
</gene>
<dbReference type="InterPro" id="IPR036939">
    <property type="entry name" value="Cu2_ascorb_mOase_N_sf"/>
</dbReference>
<dbReference type="PANTHER" id="PTHR43640:SF1">
    <property type="entry name" value="THIOREDOXIN-DEPENDENT PEROXIREDOXIN"/>
    <property type="match status" value="1"/>
</dbReference>
<dbReference type="InterPro" id="IPR036249">
    <property type="entry name" value="Thioredoxin-like_sf"/>
</dbReference>
<dbReference type="GO" id="GO:0016209">
    <property type="term" value="F:antioxidant activity"/>
    <property type="evidence" value="ECO:0007669"/>
    <property type="project" value="InterPro"/>
</dbReference>
<keyword evidence="1" id="KW-1015">Disulfide bond</keyword>
<dbReference type="PROSITE" id="PS51352">
    <property type="entry name" value="THIOREDOXIN_2"/>
    <property type="match status" value="1"/>
</dbReference>
<organism evidence="3 4">
    <name type="scientific">Planctopirus hydrillae</name>
    <dbReference type="NCBI Taxonomy" id="1841610"/>
    <lineage>
        <taxon>Bacteria</taxon>
        <taxon>Pseudomonadati</taxon>
        <taxon>Planctomycetota</taxon>
        <taxon>Planctomycetia</taxon>
        <taxon>Planctomycetales</taxon>
        <taxon>Planctomycetaceae</taxon>
        <taxon>Planctopirus</taxon>
    </lineage>
</organism>
<keyword evidence="4" id="KW-1185">Reference proteome</keyword>
<evidence type="ECO:0000313" key="3">
    <source>
        <dbReference type="EMBL" id="ODA29377.1"/>
    </source>
</evidence>
<dbReference type="OrthoDB" id="9788721at2"/>
<evidence type="ECO:0000256" key="1">
    <source>
        <dbReference type="ARBA" id="ARBA00023157"/>
    </source>
</evidence>
<dbReference type="InterPro" id="IPR013766">
    <property type="entry name" value="Thioredoxin_domain"/>
</dbReference>
<dbReference type="GO" id="GO:0005507">
    <property type="term" value="F:copper ion binding"/>
    <property type="evidence" value="ECO:0007669"/>
    <property type="project" value="InterPro"/>
</dbReference>
<evidence type="ECO:0000259" key="2">
    <source>
        <dbReference type="PROSITE" id="PS51352"/>
    </source>
</evidence>
<dbReference type="InterPro" id="IPR047262">
    <property type="entry name" value="PRX-like1"/>
</dbReference>
<accession>A0A1C3E7Z0</accession>
<dbReference type="Pfam" id="PF00578">
    <property type="entry name" value="AhpC-TSA"/>
    <property type="match status" value="1"/>
</dbReference>